<feature type="compositionally biased region" description="Low complexity" evidence="1">
    <location>
        <begin position="78"/>
        <end position="90"/>
    </location>
</feature>
<evidence type="ECO:0008006" key="3">
    <source>
        <dbReference type="Google" id="ProtNLM"/>
    </source>
</evidence>
<organism evidence="2">
    <name type="scientific">viral metagenome</name>
    <dbReference type="NCBI Taxonomy" id="1070528"/>
    <lineage>
        <taxon>unclassified sequences</taxon>
        <taxon>metagenomes</taxon>
        <taxon>organismal metagenomes</taxon>
    </lineage>
</organism>
<reference evidence="2" key="1">
    <citation type="journal article" date="2020" name="Nature">
        <title>Giant virus diversity and host interactions through global metagenomics.</title>
        <authorList>
            <person name="Schulz F."/>
            <person name="Roux S."/>
            <person name="Paez-Espino D."/>
            <person name="Jungbluth S."/>
            <person name="Walsh D.A."/>
            <person name="Denef V.J."/>
            <person name="McMahon K.D."/>
            <person name="Konstantinidis K.T."/>
            <person name="Eloe-Fadrosh E.A."/>
            <person name="Kyrpides N.C."/>
            <person name="Woyke T."/>
        </authorList>
    </citation>
    <scope>NUCLEOTIDE SEQUENCE</scope>
    <source>
        <strain evidence="2">GVMAG-M-3300009161-34</strain>
    </source>
</reference>
<feature type="region of interest" description="Disordered" evidence="1">
    <location>
        <begin position="63"/>
        <end position="99"/>
    </location>
</feature>
<protein>
    <recommendedName>
        <fullName evidence="3">Lipoprotein</fullName>
    </recommendedName>
</protein>
<feature type="region of interest" description="Disordered" evidence="1">
    <location>
        <begin position="112"/>
        <end position="151"/>
    </location>
</feature>
<name>A0A6C0EVV6_9ZZZZ</name>
<sequence>MKLTKLHIFIIILIALILCPTLGACSVEGYVQRYGSNPTQNNATQQNQPVGCYNCPGGYDKNLDNQTISESQNNQYYSSGPVSVSSSTPPGKAPSKSPGIIDKIKALITSKPNTTSVNKVSTQSNGSQSNVWTEFQQKQQQQQQQQSPGWW</sequence>
<accession>A0A6C0EVV6</accession>
<feature type="compositionally biased region" description="Polar residues" evidence="1">
    <location>
        <begin position="112"/>
        <end position="135"/>
    </location>
</feature>
<feature type="compositionally biased region" description="Low complexity" evidence="1">
    <location>
        <begin position="136"/>
        <end position="151"/>
    </location>
</feature>
<dbReference type="PROSITE" id="PS51257">
    <property type="entry name" value="PROKAR_LIPOPROTEIN"/>
    <property type="match status" value="1"/>
</dbReference>
<dbReference type="AlphaFoldDB" id="A0A6C0EVV6"/>
<proteinExistence type="predicted"/>
<evidence type="ECO:0000313" key="2">
    <source>
        <dbReference type="EMBL" id="QHT33304.1"/>
    </source>
</evidence>
<evidence type="ECO:0000256" key="1">
    <source>
        <dbReference type="SAM" id="MobiDB-lite"/>
    </source>
</evidence>
<dbReference type="EMBL" id="MN738962">
    <property type="protein sequence ID" value="QHT33304.1"/>
    <property type="molecule type" value="Genomic_DNA"/>
</dbReference>
<feature type="compositionally biased region" description="Polar residues" evidence="1">
    <location>
        <begin position="64"/>
        <end position="77"/>
    </location>
</feature>